<proteinExistence type="predicted"/>
<dbReference type="Proteomes" id="UP000078561">
    <property type="component" value="Unassembled WGS sequence"/>
</dbReference>
<keyword evidence="1" id="KW-0732">Signal</keyword>
<feature type="domain" description="Polysaccharide lyase 14" evidence="2">
    <location>
        <begin position="89"/>
        <end position="303"/>
    </location>
</feature>
<sequence length="342" mass="37002">MYASSLKRVTWLSALILLTLDATLAQTADLSNRAQQLGLTKTWSYTFPNSTLTSGKDGASYVTSNWKKASNQFYGSEDVSFVADPITSTSSTSALRVLYAAGSYAPTGSKSSMGSVGGTEFFSSPFGNQSYDSVLLRYDLAFDSSFQWVQGGKLPGIFGGPPGSGCSGGNAASGSNCFSVRLMWRQNGAGEAYAYIPHSDDLCKQSSVMCNDQYGTSFSRGILNFQQNKWTTMEIYVKVNNASSSNGILKVWQDGNVVVNQDQLKYRTSNAVAASSLFFSTFFGGGDPSYATLDDTYTYYKNIQFSVGQQVELNDSGAMTLFGTGPWWSYLSASLLLYHLLV</sequence>
<evidence type="ECO:0000313" key="3">
    <source>
        <dbReference type="EMBL" id="SAM04731.1"/>
    </source>
</evidence>
<feature type="signal peptide" evidence="1">
    <location>
        <begin position="1"/>
        <end position="25"/>
    </location>
</feature>
<name>A0A163K1X8_ABSGL</name>
<protein>
    <recommendedName>
        <fullName evidence="2">Polysaccharide lyase 14 domain-containing protein</fullName>
    </recommendedName>
</protein>
<dbReference type="OrthoDB" id="2395160at2759"/>
<gene>
    <name evidence="3" type="primary">ABSGL_10597.1 scaffold 12026</name>
</gene>
<dbReference type="Gene3D" id="2.60.120.200">
    <property type="match status" value="1"/>
</dbReference>
<evidence type="ECO:0000259" key="2">
    <source>
        <dbReference type="Pfam" id="PF21294"/>
    </source>
</evidence>
<dbReference type="Pfam" id="PF21294">
    <property type="entry name" value="Polysacc_lyase_14"/>
    <property type="match status" value="1"/>
</dbReference>
<dbReference type="PANTHER" id="PTHR40124:SF1">
    <property type="entry name" value="DISAGGREGATASE RELATED REPEAT PROTEIN"/>
    <property type="match status" value="1"/>
</dbReference>
<dbReference type="OMA" id="NGSDCFS"/>
<dbReference type="AlphaFoldDB" id="A0A163K1X8"/>
<evidence type="ECO:0000256" key="1">
    <source>
        <dbReference type="SAM" id="SignalP"/>
    </source>
</evidence>
<dbReference type="InParanoid" id="A0A163K1X8"/>
<dbReference type="PANTHER" id="PTHR40124">
    <property type="match status" value="1"/>
</dbReference>
<dbReference type="EMBL" id="LT554414">
    <property type="protein sequence ID" value="SAM04731.1"/>
    <property type="molecule type" value="Genomic_DNA"/>
</dbReference>
<organism evidence="3">
    <name type="scientific">Absidia glauca</name>
    <name type="common">Pin mould</name>
    <dbReference type="NCBI Taxonomy" id="4829"/>
    <lineage>
        <taxon>Eukaryota</taxon>
        <taxon>Fungi</taxon>
        <taxon>Fungi incertae sedis</taxon>
        <taxon>Mucoromycota</taxon>
        <taxon>Mucoromycotina</taxon>
        <taxon>Mucoromycetes</taxon>
        <taxon>Mucorales</taxon>
        <taxon>Cunninghamellaceae</taxon>
        <taxon>Absidia</taxon>
    </lineage>
</organism>
<evidence type="ECO:0000313" key="4">
    <source>
        <dbReference type="Proteomes" id="UP000078561"/>
    </source>
</evidence>
<dbReference type="InterPro" id="IPR048958">
    <property type="entry name" value="Polysacc_lyase_14"/>
</dbReference>
<dbReference type="STRING" id="4829.A0A163K1X8"/>
<feature type="chain" id="PRO_5007843512" description="Polysaccharide lyase 14 domain-containing protein" evidence="1">
    <location>
        <begin position="26"/>
        <end position="342"/>
    </location>
</feature>
<reference evidence="3" key="1">
    <citation type="submission" date="2016-04" db="EMBL/GenBank/DDBJ databases">
        <authorList>
            <person name="Evans L.H."/>
            <person name="Alamgir A."/>
            <person name="Owens N."/>
            <person name="Weber N.D."/>
            <person name="Virtaneva K."/>
            <person name="Barbian K."/>
            <person name="Babar A."/>
            <person name="Rosenke K."/>
        </authorList>
    </citation>
    <scope>NUCLEOTIDE SEQUENCE [LARGE SCALE GENOMIC DNA]</scope>
    <source>
        <strain evidence="3">CBS 101.48</strain>
    </source>
</reference>
<keyword evidence="4" id="KW-1185">Reference proteome</keyword>
<accession>A0A163K1X8</accession>